<protein>
    <recommendedName>
        <fullName evidence="3">STAS/SEC14 domain-containing protein</fullName>
    </recommendedName>
</protein>
<reference evidence="1 2" key="1">
    <citation type="journal article" date="2023" name="Int. J. Syst. Evol. Microbiol.">
        <title>Winogradskyella bathintestinalis sp. nov., isolated from the intestine of the deep-sea loosejaw dragonfish, Malacosteus niger.</title>
        <authorList>
            <person name="Uniacke-Lowe S."/>
            <person name="Johnson C.N."/>
            <person name="Stanton C."/>
            <person name="Hill C."/>
            <person name="Ross P."/>
        </authorList>
    </citation>
    <scope>NUCLEOTIDE SEQUENCE [LARGE SCALE GENOMIC DNA]</scope>
    <source>
        <strain evidence="1 2">APC 3343</strain>
    </source>
</reference>
<accession>A0ABT7ZYC2</accession>
<organism evidence="1 2">
    <name type="scientific">Winogradskyella bathintestinalis</name>
    <dbReference type="NCBI Taxonomy" id="3035208"/>
    <lineage>
        <taxon>Bacteria</taxon>
        <taxon>Pseudomonadati</taxon>
        <taxon>Bacteroidota</taxon>
        <taxon>Flavobacteriia</taxon>
        <taxon>Flavobacteriales</taxon>
        <taxon>Flavobacteriaceae</taxon>
        <taxon>Winogradskyella</taxon>
    </lineage>
</organism>
<gene>
    <name evidence="1" type="ORF">QMA06_14765</name>
</gene>
<evidence type="ECO:0000313" key="1">
    <source>
        <dbReference type="EMBL" id="MDN3493984.1"/>
    </source>
</evidence>
<dbReference type="Proteomes" id="UP001231197">
    <property type="component" value="Unassembled WGS sequence"/>
</dbReference>
<keyword evidence="2" id="KW-1185">Reference proteome</keyword>
<dbReference type="EMBL" id="JASDDK010000008">
    <property type="protein sequence ID" value="MDN3493984.1"/>
    <property type="molecule type" value="Genomic_DNA"/>
</dbReference>
<sequence>MIKHYNLKDAEIYLFDHYIINQIREGVTIEAPHDKELNEIVQEHFSGRDIVYISNRVNSYTVDPLIYKKVEDIPNILAIAIVPKNHLMRRNAEYERQFYDNPFEIFDTINDAIIWANKLTLPENEGANK</sequence>
<name>A0ABT7ZYC2_9FLAO</name>
<evidence type="ECO:0000313" key="2">
    <source>
        <dbReference type="Proteomes" id="UP001231197"/>
    </source>
</evidence>
<evidence type="ECO:0008006" key="3">
    <source>
        <dbReference type="Google" id="ProtNLM"/>
    </source>
</evidence>
<comment type="caution">
    <text evidence="1">The sequence shown here is derived from an EMBL/GenBank/DDBJ whole genome shotgun (WGS) entry which is preliminary data.</text>
</comment>
<proteinExistence type="predicted"/>
<dbReference type="RefSeq" id="WP_290207676.1">
    <property type="nucleotide sequence ID" value="NZ_JASDDK010000008.1"/>
</dbReference>